<evidence type="ECO:0000256" key="4">
    <source>
        <dbReference type="ARBA" id="ARBA00009567"/>
    </source>
</evidence>
<dbReference type="UniPathway" id="UPA00988"/>
<name>U5EE10_9DIPT</name>
<keyword evidence="6" id="KW-0963">Cytoplasm</keyword>
<comment type="similarity">
    <text evidence="4">Belongs to the ELP5 family.</text>
</comment>
<evidence type="ECO:0000256" key="2">
    <source>
        <dbReference type="ARBA" id="ARBA00004496"/>
    </source>
</evidence>
<dbReference type="GO" id="GO:0005829">
    <property type="term" value="C:cytosol"/>
    <property type="evidence" value="ECO:0007669"/>
    <property type="project" value="TreeGrafter"/>
</dbReference>
<dbReference type="GO" id="GO:0000049">
    <property type="term" value="F:tRNA binding"/>
    <property type="evidence" value="ECO:0007669"/>
    <property type="project" value="TreeGrafter"/>
</dbReference>
<evidence type="ECO:0000256" key="3">
    <source>
        <dbReference type="ARBA" id="ARBA00005043"/>
    </source>
</evidence>
<proteinExistence type="evidence at transcript level"/>
<accession>U5EE10</accession>
<evidence type="ECO:0000256" key="7">
    <source>
        <dbReference type="ARBA" id="ARBA00022694"/>
    </source>
</evidence>
<keyword evidence="8" id="KW-0539">Nucleus</keyword>
<evidence type="ECO:0000313" key="9">
    <source>
        <dbReference type="EMBL" id="JAB55370.1"/>
    </source>
</evidence>
<keyword evidence="9" id="KW-0808">Transferase</keyword>
<comment type="subcellular location">
    <subcellularLocation>
        <location evidence="2">Cytoplasm</location>
    </subcellularLocation>
    <subcellularLocation>
        <location evidence="1">Nucleus</location>
    </subcellularLocation>
</comment>
<dbReference type="EMBL" id="GANO01004501">
    <property type="protein sequence ID" value="JAB55370.1"/>
    <property type="molecule type" value="mRNA"/>
</dbReference>
<sequence>SNLIINQQKIILIVDKIGIETSSTQIVTKLLAEQKSHLNLIESSDVHGNGDSNKVVFMKISKILREFKAKDLFQFVGRCDRNQNLEYLFLWATKRMIHESFVIPYLKHMSDLILTFSSAEQLNILTKKSGGSISNKDYNYQVSNGSSISVVECKKSTTKKLEIVDEPQINPEKLGTFKIGEFRDEELKAKQALQLPYEKVKNDVLKAKINNESKVIYHADANDDIDEEDPDDDLYI</sequence>
<dbReference type="PANTHER" id="PTHR15641:SF1">
    <property type="entry name" value="ELONGATOR COMPLEX PROTEIN 5"/>
    <property type="match status" value="1"/>
</dbReference>
<keyword evidence="7" id="KW-0819">tRNA processing</keyword>
<reference evidence="9" key="1">
    <citation type="journal article" date="2014" name="Insect Biochem. Mol. Biol.">
        <title>An insight into the sialome of the frog biting fly, Corethrella appendiculata.</title>
        <authorList>
            <person name="Ribeiro J.M.C."/>
            <person name="Chagas A.C."/>
            <person name="Pham V.M."/>
            <person name="Lounibos L.P."/>
            <person name="Calvo E."/>
        </authorList>
    </citation>
    <scope>NUCLEOTIDE SEQUENCE</scope>
    <source>
        <tissue evidence="9">Salivary glands</tissue>
    </source>
</reference>
<evidence type="ECO:0000256" key="6">
    <source>
        <dbReference type="ARBA" id="ARBA00022490"/>
    </source>
</evidence>
<dbReference type="InterPro" id="IPR019519">
    <property type="entry name" value="Elp5"/>
</dbReference>
<dbReference type="GO" id="GO:0005634">
    <property type="term" value="C:nucleus"/>
    <property type="evidence" value="ECO:0007669"/>
    <property type="project" value="UniProtKB-SubCell"/>
</dbReference>
<comment type="pathway">
    <text evidence="3">tRNA modification; 5-methoxycarbonylmethyl-2-thiouridine-tRNA biosynthesis.</text>
</comment>
<dbReference type="GO" id="GO:0016740">
    <property type="term" value="F:transferase activity"/>
    <property type="evidence" value="ECO:0007669"/>
    <property type="project" value="UniProtKB-KW"/>
</dbReference>
<feature type="non-terminal residue" evidence="9">
    <location>
        <position position="1"/>
    </location>
</feature>
<organism evidence="9">
    <name type="scientific">Corethrella appendiculata</name>
    <dbReference type="NCBI Taxonomy" id="1370023"/>
    <lineage>
        <taxon>Eukaryota</taxon>
        <taxon>Metazoa</taxon>
        <taxon>Ecdysozoa</taxon>
        <taxon>Arthropoda</taxon>
        <taxon>Hexapoda</taxon>
        <taxon>Insecta</taxon>
        <taxon>Pterygota</taxon>
        <taxon>Neoptera</taxon>
        <taxon>Endopterygota</taxon>
        <taxon>Diptera</taxon>
        <taxon>Nematocera</taxon>
        <taxon>Culicoidea</taxon>
        <taxon>Chaoboridae</taxon>
        <taxon>Corethrella</taxon>
    </lineage>
</organism>
<dbReference type="GO" id="GO:0002098">
    <property type="term" value="P:tRNA wobble uridine modification"/>
    <property type="evidence" value="ECO:0007669"/>
    <property type="project" value="InterPro"/>
</dbReference>
<dbReference type="GO" id="GO:0033588">
    <property type="term" value="C:elongator holoenzyme complex"/>
    <property type="evidence" value="ECO:0007669"/>
    <property type="project" value="InterPro"/>
</dbReference>
<dbReference type="AlphaFoldDB" id="U5EE10"/>
<dbReference type="PANTHER" id="PTHR15641">
    <property type="entry name" value="ELONGATOR COMPLEX PROTEIN 5"/>
    <property type="match status" value="1"/>
</dbReference>
<evidence type="ECO:0000256" key="5">
    <source>
        <dbReference type="ARBA" id="ARBA00020264"/>
    </source>
</evidence>
<evidence type="ECO:0000256" key="8">
    <source>
        <dbReference type="ARBA" id="ARBA00023242"/>
    </source>
</evidence>
<evidence type="ECO:0000256" key="1">
    <source>
        <dbReference type="ARBA" id="ARBA00004123"/>
    </source>
</evidence>
<protein>
    <recommendedName>
        <fullName evidence="5">Elongator complex protein 5</fullName>
    </recommendedName>
</protein>